<keyword evidence="3" id="KW-0963">Cytoplasm</keyword>
<dbReference type="InterPro" id="IPR012461">
    <property type="entry name" value="SACK1"/>
</dbReference>
<name>A0A8C6L9N6_NOTFU</name>
<feature type="compositionally biased region" description="Basic and acidic residues" evidence="4">
    <location>
        <begin position="750"/>
        <end position="762"/>
    </location>
</feature>
<dbReference type="PANTHER" id="PTHR16181:SF29">
    <property type="entry name" value="PROTEIN FAM83A-RELATED"/>
    <property type="match status" value="1"/>
</dbReference>
<keyword evidence="8" id="KW-1185">Reference proteome</keyword>
<dbReference type="PANTHER" id="PTHR16181">
    <property type="entry name" value="PROTEIN FAM83A-RELATED"/>
    <property type="match status" value="1"/>
</dbReference>
<dbReference type="Proteomes" id="UP000822369">
    <property type="component" value="Chromosome 6"/>
</dbReference>
<feature type="compositionally biased region" description="Basic and acidic residues" evidence="4">
    <location>
        <begin position="675"/>
        <end position="690"/>
    </location>
</feature>
<evidence type="ECO:0000313" key="7">
    <source>
        <dbReference type="Ensembl" id="ENSNFUP00015015781.1"/>
    </source>
</evidence>
<evidence type="ECO:0000313" key="8">
    <source>
        <dbReference type="Proteomes" id="UP000694548"/>
    </source>
</evidence>
<feature type="compositionally biased region" description="Polar residues" evidence="4">
    <location>
        <begin position="763"/>
        <end position="777"/>
    </location>
</feature>
<reference evidence="7" key="3">
    <citation type="submission" date="2025-05" db="UniProtKB">
        <authorList>
            <consortium name="Ensembl"/>
        </authorList>
    </citation>
    <scope>IDENTIFICATION</scope>
</reference>
<dbReference type="RefSeq" id="XP_015800021.3">
    <property type="nucleotide sequence ID" value="XM_015944535.3"/>
</dbReference>
<organism evidence="7 8">
    <name type="scientific">Nothobranchius furzeri</name>
    <name type="common">Turquoise killifish</name>
    <dbReference type="NCBI Taxonomy" id="105023"/>
    <lineage>
        <taxon>Eukaryota</taxon>
        <taxon>Metazoa</taxon>
        <taxon>Chordata</taxon>
        <taxon>Craniata</taxon>
        <taxon>Vertebrata</taxon>
        <taxon>Euteleostomi</taxon>
        <taxon>Actinopterygii</taxon>
        <taxon>Neopterygii</taxon>
        <taxon>Teleostei</taxon>
        <taxon>Neoteleostei</taxon>
        <taxon>Acanthomorphata</taxon>
        <taxon>Ovalentaria</taxon>
        <taxon>Atherinomorphae</taxon>
        <taxon>Cyprinodontiformes</taxon>
        <taxon>Nothobranchiidae</taxon>
        <taxon>Nothobranchius</taxon>
    </lineage>
</organism>
<dbReference type="AlphaFoldDB" id="A0A8C6L9N6"/>
<evidence type="ECO:0000256" key="1">
    <source>
        <dbReference type="ARBA" id="ARBA00004496"/>
    </source>
</evidence>
<gene>
    <name evidence="7" type="primary">fam83b</name>
    <name evidence="6" type="ORF">G4P62_002914</name>
</gene>
<dbReference type="GeneID" id="107375778"/>
<feature type="compositionally biased region" description="Basic and acidic residues" evidence="4">
    <location>
        <begin position="840"/>
        <end position="849"/>
    </location>
</feature>
<dbReference type="Pfam" id="PF07894">
    <property type="entry name" value="SACK1"/>
    <property type="match status" value="1"/>
</dbReference>
<dbReference type="GO" id="GO:0007165">
    <property type="term" value="P:signal transduction"/>
    <property type="evidence" value="ECO:0007669"/>
    <property type="project" value="TreeGrafter"/>
</dbReference>
<proteinExistence type="inferred from homology"/>
<sequence>MEERYFRGSQEEFSNGHYQHAIKKHFGEMDATEFSRLSSLGGESSADDFIQPHYKETYRLAIDQLVDGGRDTYDEFLKDERVKSFLSEDELLFITANVKRLTPKSQTEDVVGSSDASSSSGTYWPIHSDVQTPNLELGWPEILPENLHTNINLLFHPPRMNNPTIKEVIRKYIQDAKQVIGIVMDVFTDVDIFKETMDASLRGVPVYVLLDELHYKSFVKMAEDQEIKLQQLRNMMVRTVKGQEYLCRSGATFHGAMEQKFLVVDCHTAIYGSYSFSWSFEKIHLSMVQVIKGHLVKSYDEEFRTLYAQSTVPADLSPPQGLCLNSGLHIRQPLLPNSQSAPKLGRRDQLRYTFDMVNRKTCERRFSTRDLKDESGMLGPVIENDIMHRQMLQFPQISSDSMDLLKRHSYAGERQDGQVPLNIRPKGSNWNIYREMGTGQNNYAVDNYQQVSHMHRGQNMRQSYNGNDKQVFSMQQNLPALEDRPMAYRQNWSLGAFLKNSVSPALDADDYLDQHETSDKANTFMQGRMRNSLALRSTILEQTEPKIHANIPAAPISPLHYSSMQWNPAFIENRLNSHDFTVKRQSLQILDDSQGSPSLGPCRNSNPYTFASLGRSKHGQIIKTPDLLTDSWHKRHSLAESHSNTEPTREPPTPTHGPYIRKPLNKSTVEISATSERHRSNLGEDQRSISHYDVNSNTDTKGSSNSNWQEPPSRTVSAAALVHKNKDLTNKSNSTQRLRKNDSTKSSIDIPERKGEYLKSRETTPSLTSDESTSTITAEDEAETSSARNSHRSTTASDRFSSEHSKSQSRTEEHLLPWQNSLTKTSVQKKPSFRLPSRLEQFHSSEKKPSMPKNLRRTKSEDKSKSVSKAEAAAEYNLTQAARGQQENKLEKFFHRIGNFMNKNK</sequence>
<evidence type="ECO:0000313" key="6">
    <source>
        <dbReference type="EMBL" id="KAF7220125.1"/>
    </source>
</evidence>
<evidence type="ECO:0000256" key="2">
    <source>
        <dbReference type="ARBA" id="ARBA00006937"/>
    </source>
</evidence>
<comment type="subcellular location">
    <subcellularLocation>
        <location evidence="1">Cytoplasm</location>
    </subcellularLocation>
</comment>
<dbReference type="GeneTree" id="ENSGT00940000157889"/>
<feature type="region of interest" description="Disordered" evidence="4">
    <location>
        <begin position="636"/>
        <end position="870"/>
    </location>
</feature>
<dbReference type="Proteomes" id="UP000694548">
    <property type="component" value="Chromosome sgr03"/>
</dbReference>
<evidence type="ECO:0000256" key="4">
    <source>
        <dbReference type="SAM" id="MobiDB-lite"/>
    </source>
</evidence>
<accession>A0A8C6L9N6</accession>
<dbReference type="Ensembl" id="ENSNFUT00015016532.1">
    <property type="protein sequence ID" value="ENSNFUP00015015781.1"/>
    <property type="gene ID" value="ENSNFUG00015007589.1"/>
</dbReference>
<feature type="compositionally biased region" description="Polar residues" evidence="4">
    <location>
        <begin position="693"/>
        <end position="716"/>
    </location>
</feature>
<reference evidence="7" key="1">
    <citation type="submission" date="2014-08" db="EMBL/GenBank/DDBJ databases">
        <authorList>
            <person name="Senf B."/>
            <person name="Petzold A."/>
            <person name="Downie B.R."/>
            <person name="Koch P."/>
            <person name="Platzer M."/>
        </authorList>
    </citation>
    <scope>NUCLEOTIDE SEQUENCE [LARGE SCALE GENOMIC DNA]</scope>
    <source>
        <strain evidence="7">GRZ</strain>
    </source>
</reference>
<feature type="compositionally biased region" description="Polar residues" evidence="4">
    <location>
        <begin position="784"/>
        <end position="799"/>
    </location>
</feature>
<dbReference type="OMA" id="GYKPHFI"/>
<dbReference type="EMBL" id="JAAVVJ010000006">
    <property type="protein sequence ID" value="KAF7220125.1"/>
    <property type="molecule type" value="Genomic_DNA"/>
</dbReference>
<feature type="domain" description="Scaffolding anchor of CK1" evidence="5">
    <location>
        <begin position="48"/>
        <end position="311"/>
    </location>
</feature>
<protein>
    <submittedName>
        <fullName evidence="7">Family with sequence similarity 83 member B</fullName>
    </submittedName>
    <submittedName>
        <fullName evidence="6">Protein FAM83B-like</fullName>
    </submittedName>
</protein>
<dbReference type="KEGG" id="nfu:107375778"/>
<dbReference type="FunFam" id="3.30.870.10:FF:000004">
    <property type="entry name" value="protein FAM83H isoform X2"/>
    <property type="match status" value="1"/>
</dbReference>
<comment type="similarity">
    <text evidence="2">Belongs to the FAM83 family.</text>
</comment>
<feature type="compositionally biased region" description="Polar residues" evidence="4">
    <location>
        <begin position="665"/>
        <end position="674"/>
    </location>
</feature>
<dbReference type="SUPFAM" id="SSF56024">
    <property type="entry name" value="Phospholipase D/nuclease"/>
    <property type="match status" value="1"/>
</dbReference>
<dbReference type="GO" id="GO:0016020">
    <property type="term" value="C:membrane"/>
    <property type="evidence" value="ECO:0007669"/>
    <property type="project" value="TreeGrafter"/>
</dbReference>
<evidence type="ECO:0000256" key="3">
    <source>
        <dbReference type="ARBA" id="ARBA00022490"/>
    </source>
</evidence>
<evidence type="ECO:0000259" key="5">
    <source>
        <dbReference type="Pfam" id="PF07894"/>
    </source>
</evidence>
<feature type="compositionally biased region" description="Polar residues" evidence="4">
    <location>
        <begin position="818"/>
        <end position="829"/>
    </location>
</feature>
<dbReference type="OrthoDB" id="8443577at2759"/>
<dbReference type="GO" id="GO:0019901">
    <property type="term" value="F:protein kinase binding"/>
    <property type="evidence" value="ECO:0007669"/>
    <property type="project" value="TreeGrafter"/>
</dbReference>
<dbReference type="Gene3D" id="3.30.870.10">
    <property type="entry name" value="Endonuclease Chain A"/>
    <property type="match status" value="1"/>
</dbReference>
<feature type="compositionally biased region" description="Basic and acidic residues" evidence="4">
    <location>
        <begin position="800"/>
        <end position="815"/>
    </location>
</feature>
<dbReference type="GO" id="GO:0005737">
    <property type="term" value="C:cytoplasm"/>
    <property type="evidence" value="ECO:0007669"/>
    <property type="project" value="UniProtKB-SubCell"/>
</dbReference>
<dbReference type="InterPro" id="IPR050944">
    <property type="entry name" value="FAM83"/>
</dbReference>
<reference evidence="6" key="2">
    <citation type="submission" date="2020-03" db="EMBL/GenBank/DDBJ databases">
        <title>Intra-Species Differences in Population Size shape Life History and Genome Evolution.</title>
        <authorList>
            <person name="Willemsen D."/>
            <person name="Cui R."/>
            <person name="Valenzano D.R."/>
        </authorList>
    </citation>
    <scope>NUCLEOTIDE SEQUENCE</scope>
    <source>
        <strain evidence="6">GRZ</strain>
        <tissue evidence="6">Whole</tissue>
    </source>
</reference>